<accession>A0A251VRF1</accession>
<feature type="region of interest" description="Disordered" evidence="1">
    <location>
        <begin position="70"/>
        <end position="89"/>
    </location>
</feature>
<evidence type="ECO:0000313" key="2">
    <source>
        <dbReference type="EMBL" id="OTG38170.1"/>
    </source>
</evidence>
<evidence type="ECO:0000313" key="3">
    <source>
        <dbReference type="Proteomes" id="UP000215914"/>
    </source>
</evidence>
<feature type="compositionally biased region" description="Polar residues" evidence="1">
    <location>
        <begin position="78"/>
        <end position="89"/>
    </location>
</feature>
<organism evidence="2 3">
    <name type="scientific">Helianthus annuus</name>
    <name type="common">Common sunflower</name>
    <dbReference type="NCBI Taxonomy" id="4232"/>
    <lineage>
        <taxon>Eukaryota</taxon>
        <taxon>Viridiplantae</taxon>
        <taxon>Streptophyta</taxon>
        <taxon>Embryophyta</taxon>
        <taxon>Tracheophyta</taxon>
        <taxon>Spermatophyta</taxon>
        <taxon>Magnoliopsida</taxon>
        <taxon>eudicotyledons</taxon>
        <taxon>Gunneridae</taxon>
        <taxon>Pentapetalae</taxon>
        <taxon>asterids</taxon>
        <taxon>campanulids</taxon>
        <taxon>Asterales</taxon>
        <taxon>Asteraceae</taxon>
        <taxon>Asteroideae</taxon>
        <taxon>Heliantheae alliance</taxon>
        <taxon>Heliantheae</taxon>
        <taxon>Helianthus</taxon>
    </lineage>
</organism>
<name>A0A251VRF1_HELAN</name>
<dbReference type="EMBL" id="CM007890">
    <property type="protein sequence ID" value="OTG38170.1"/>
    <property type="molecule type" value="Genomic_DNA"/>
</dbReference>
<gene>
    <name evidence="2" type="ORF">HannXRQ_Chr01g0026801</name>
</gene>
<sequence>MVDASRQRNGDGDHRSGNLKRKGCNFMDLFNGECDVEENGSSSDVEFPIKLTHRKDHILYSQRLGLHWQHQTRDPDSGTYSISPAGTDL</sequence>
<dbReference type="Proteomes" id="UP000215914">
    <property type="component" value="Chromosome 1"/>
</dbReference>
<feature type="region of interest" description="Disordered" evidence="1">
    <location>
        <begin position="1"/>
        <end position="21"/>
    </location>
</feature>
<keyword evidence="3" id="KW-1185">Reference proteome</keyword>
<reference evidence="3" key="1">
    <citation type="journal article" date="2017" name="Nature">
        <title>The sunflower genome provides insights into oil metabolism, flowering and Asterid evolution.</title>
        <authorList>
            <person name="Badouin H."/>
            <person name="Gouzy J."/>
            <person name="Grassa C.J."/>
            <person name="Murat F."/>
            <person name="Staton S.E."/>
            <person name="Cottret L."/>
            <person name="Lelandais-Briere C."/>
            <person name="Owens G.L."/>
            <person name="Carrere S."/>
            <person name="Mayjonade B."/>
            <person name="Legrand L."/>
            <person name="Gill N."/>
            <person name="Kane N.C."/>
            <person name="Bowers J.E."/>
            <person name="Hubner S."/>
            <person name="Bellec A."/>
            <person name="Berard A."/>
            <person name="Berges H."/>
            <person name="Blanchet N."/>
            <person name="Boniface M.C."/>
            <person name="Brunel D."/>
            <person name="Catrice O."/>
            <person name="Chaidir N."/>
            <person name="Claudel C."/>
            <person name="Donnadieu C."/>
            <person name="Faraut T."/>
            <person name="Fievet G."/>
            <person name="Helmstetter N."/>
            <person name="King M."/>
            <person name="Knapp S.J."/>
            <person name="Lai Z."/>
            <person name="Le Paslier M.C."/>
            <person name="Lippi Y."/>
            <person name="Lorenzon L."/>
            <person name="Mandel J.R."/>
            <person name="Marage G."/>
            <person name="Marchand G."/>
            <person name="Marquand E."/>
            <person name="Bret-Mestries E."/>
            <person name="Morien E."/>
            <person name="Nambeesan S."/>
            <person name="Nguyen T."/>
            <person name="Pegot-Espagnet P."/>
            <person name="Pouilly N."/>
            <person name="Raftis F."/>
            <person name="Sallet E."/>
            <person name="Schiex T."/>
            <person name="Thomas J."/>
            <person name="Vandecasteele C."/>
            <person name="Vares D."/>
            <person name="Vear F."/>
            <person name="Vautrin S."/>
            <person name="Crespi M."/>
            <person name="Mangin B."/>
            <person name="Burke J.M."/>
            <person name="Salse J."/>
            <person name="Munos S."/>
            <person name="Vincourt P."/>
            <person name="Rieseberg L.H."/>
            <person name="Langlade N.B."/>
        </authorList>
    </citation>
    <scope>NUCLEOTIDE SEQUENCE [LARGE SCALE GENOMIC DNA]</scope>
    <source>
        <strain evidence="3">cv. SF193</strain>
    </source>
</reference>
<proteinExistence type="predicted"/>
<dbReference type="InParanoid" id="A0A251VRF1"/>
<protein>
    <submittedName>
        <fullName evidence="2">Uncharacterized protein</fullName>
    </submittedName>
</protein>
<evidence type="ECO:0000256" key="1">
    <source>
        <dbReference type="SAM" id="MobiDB-lite"/>
    </source>
</evidence>
<dbReference type="AlphaFoldDB" id="A0A251VRF1"/>
<feature type="compositionally biased region" description="Basic and acidic residues" evidence="1">
    <location>
        <begin position="1"/>
        <end position="16"/>
    </location>
</feature>